<dbReference type="EMBL" id="LBHB01000004">
    <property type="protein sequence ID" value="KLE32331.1"/>
    <property type="molecule type" value="Genomic_DNA"/>
</dbReference>
<comment type="caution">
    <text evidence="1">The sequence shown here is derived from an EMBL/GenBank/DDBJ whole genome shotgun (WGS) entry which is preliminary data.</text>
</comment>
<name>A0A0G9MNN0_9SPHN</name>
<accession>A0A0G9MNN0</accession>
<sequence length="82" mass="8773">MPRWNCAATASISVIQASMRAHGAGTLELPFGEIGRLVRIGGQVEQFVGLLRVKAADELPVPSRRASPAVSPVWLGRGCELY</sequence>
<evidence type="ECO:0000313" key="2">
    <source>
        <dbReference type="Proteomes" id="UP000053464"/>
    </source>
</evidence>
<reference evidence="1 2" key="1">
    <citation type="submission" date="2015-04" db="EMBL/GenBank/DDBJ databases">
        <title>The draft genome sequence of Erythrobacter luteus KA37.</title>
        <authorList>
            <person name="Zhuang L."/>
            <person name="Liu Y."/>
            <person name="Shao Z."/>
        </authorList>
    </citation>
    <scope>NUCLEOTIDE SEQUENCE [LARGE SCALE GENOMIC DNA]</scope>
    <source>
        <strain evidence="1 2">KA37</strain>
    </source>
</reference>
<dbReference type="AlphaFoldDB" id="A0A0G9MNN0"/>
<dbReference type="Proteomes" id="UP000053464">
    <property type="component" value="Unassembled WGS sequence"/>
</dbReference>
<dbReference type="PATRIC" id="fig|1581420.6.peg.2607"/>
<evidence type="ECO:0000313" key="1">
    <source>
        <dbReference type="EMBL" id="KLE32331.1"/>
    </source>
</evidence>
<proteinExistence type="predicted"/>
<protein>
    <submittedName>
        <fullName evidence="1">Uncharacterized protein</fullName>
    </submittedName>
</protein>
<organism evidence="1 2">
    <name type="scientific">Aurantiacibacter luteus</name>
    <dbReference type="NCBI Taxonomy" id="1581420"/>
    <lineage>
        <taxon>Bacteria</taxon>
        <taxon>Pseudomonadati</taxon>
        <taxon>Pseudomonadota</taxon>
        <taxon>Alphaproteobacteria</taxon>
        <taxon>Sphingomonadales</taxon>
        <taxon>Erythrobacteraceae</taxon>
        <taxon>Aurantiacibacter</taxon>
    </lineage>
</organism>
<keyword evidence="2" id="KW-1185">Reference proteome</keyword>
<gene>
    <name evidence="1" type="ORF">AAW00_12765</name>
</gene>